<keyword evidence="4" id="KW-1185">Reference proteome</keyword>
<accession>I0Z4L2</accession>
<feature type="transmembrane region" description="Helical" evidence="2">
    <location>
        <begin position="144"/>
        <end position="165"/>
    </location>
</feature>
<evidence type="ECO:0000256" key="2">
    <source>
        <dbReference type="SAM" id="Phobius"/>
    </source>
</evidence>
<dbReference type="KEGG" id="csl:COCSUDRAFT_65315"/>
<dbReference type="AlphaFoldDB" id="I0Z4L2"/>
<evidence type="ECO:0000313" key="4">
    <source>
        <dbReference type="Proteomes" id="UP000007264"/>
    </source>
</evidence>
<evidence type="ECO:0000313" key="3">
    <source>
        <dbReference type="EMBL" id="EIE25581.1"/>
    </source>
</evidence>
<proteinExistence type="predicted"/>
<feature type="region of interest" description="Disordered" evidence="1">
    <location>
        <begin position="1"/>
        <end position="40"/>
    </location>
</feature>
<dbReference type="GeneID" id="17043583"/>
<reference evidence="3 4" key="1">
    <citation type="journal article" date="2012" name="Genome Biol.">
        <title>The genome of the polar eukaryotic microalga coccomyxa subellipsoidea reveals traits of cold adaptation.</title>
        <authorList>
            <person name="Blanc G."/>
            <person name="Agarkova I."/>
            <person name="Grimwood J."/>
            <person name="Kuo A."/>
            <person name="Brueggeman A."/>
            <person name="Dunigan D."/>
            <person name="Gurnon J."/>
            <person name="Ladunga I."/>
            <person name="Lindquist E."/>
            <person name="Lucas S."/>
            <person name="Pangilinan J."/>
            <person name="Proschold T."/>
            <person name="Salamov A."/>
            <person name="Schmutz J."/>
            <person name="Weeks D."/>
            <person name="Yamada T."/>
            <person name="Claverie J.M."/>
            <person name="Grigoriev I."/>
            <person name="Van Etten J."/>
            <person name="Lomsadze A."/>
            <person name="Borodovsky M."/>
        </authorList>
    </citation>
    <scope>NUCLEOTIDE SEQUENCE [LARGE SCALE GENOMIC DNA]</scope>
    <source>
        <strain evidence="3 4">C-169</strain>
    </source>
</reference>
<name>I0Z4L2_COCSC</name>
<gene>
    <name evidence="3" type="ORF">COCSUDRAFT_65315</name>
</gene>
<feature type="compositionally biased region" description="Basic and acidic residues" evidence="1">
    <location>
        <begin position="24"/>
        <end position="40"/>
    </location>
</feature>
<keyword evidence="2" id="KW-0812">Transmembrane</keyword>
<organism evidence="3 4">
    <name type="scientific">Coccomyxa subellipsoidea (strain C-169)</name>
    <name type="common">Green microalga</name>
    <dbReference type="NCBI Taxonomy" id="574566"/>
    <lineage>
        <taxon>Eukaryota</taxon>
        <taxon>Viridiplantae</taxon>
        <taxon>Chlorophyta</taxon>
        <taxon>core chlorophytes</taxon>
        <taxon>Trebouxiophyceae</taxon>
        <taxon>Trebouxiophyceae incertae sedis</taxon>
        <taxon>Coccomyxaceae</taxon>
        <taxon>Coccomyxa</taxon>
        <taxon>Coccomyxa subellipsoidea</taxon>
    </lineage>
</organism>
<protein>
    <recommendedName>
        <fullName evidence="5">Transmembrane protein</fullName>
    </recommendedName>
</protein>
<sequence length="295" mass="31873">MEEGLKKLSALANGKSSASPWAQKLEEEQEKRKAAERAAAKLRQEHAQLELELQLMKQQARAEAKAKEVPPPDATLDRAEEVTVARTVASIFARVIAADKVDRQWQGEVELLQRRMARMGRMEEAIERQCQRERAARETLQRRLLRGALAVGCVGAGAFAAYMVVRWLQSPARSAQQDLAGLPDALSKAALPGPEAHRSDESYHAGALSAPAVTDSLPDVSRSYVSTADLPPPQMMSTAEILQRTDAHARAEGLSGMQLPSMGQSSVMGASSPLERSLGLGSLAASVSAFLSHLF</sequence>
<keyword evidence="2" id="KW-0472">Membrane</keyword>
<comment type="caution">
    <text evidence="3">The sequence shown here is derived from an EMBL/GenBank/DDBJ whole genome shotgun (WGS) entry which is preliminary data.</text>
</comment>
<dbReference type="Proteomes" id="UP000007264">
    <property type="component" value="Unassembled WGS sequence"/>
</dbReference>
<dbReference type="OrthoDB" id="10589971at2759"/>
<evidence type="ECO:0008006" key="5">
    <source>
        <dbReference type="Google" id="ProtNLM"/>
    </source>
</evidence>
<evidence type="ECO:0000256" key="1">
    <source>
        <dbReference type="SAM" id="MobiDB-lite"/>
    </source>
</evidence>
<dbReference type="EMBL" id="AGSI01000004">
    <property type="protein sequence ID" value="EIE25581.1"/>
    <property type="molecule type" value="Genomic_DNA"/>
</dbReference>
<dbReference type="RefSeq" id="XP_005650125.1">
    <property type="nucleotide sequence ID" value="XM_005650068.1"/>
</dbReference>
<keyword evidence="2" id="KW-1133">Transmembrane helix</keyword>